<dbReference type="InterPro" id="IPR001242">
    <property type="entry name" value="Condensation_dom"/>
</dbReference>
<feature type="non-terminal residue" evidence="3">
    <location>
        <position position="117"/>
    </location>
</feature>
<dbReference type="Proteomes" id="UP000518300">
    <property type="component" value="Unassembled WGS sequence"/>
</dbReference>
<dbReference type="InterPro" id="IPR023213">
    <property type="entry name" value="CAT-like_dom_sf"/>
</dbReference>
<dbReference type="RefSeq" id="WP_169343179.1">
    <property type="nucleotide sequence ID" value="NZ_JABBJJ010000009.1"/>
</dbReference>
<dbReference type="Pfam" id="PF00668">
    <property type="entry name" value="Condensation"/>
    <property type="match status" value="1"/>
</dbReference>
<sequence>MSDIKKKLAALSPEKRALLAKHLQQKAARNTPPPPGRRPPGMAPPLSYAQQRLWFLDQLEPGTSAYNIPLGLDLEGPLDVQTLERVLAELVRRHEALRTTFRDEGGTPVQVIHPPAP</sequence>
<dbReference type="Gene3D" id="3.30.559.10">
    <property type="entry name" value="Chloramphenicol acetyltransferase-like domain"/>
    <property type="match status" value="1"/>
</dbReference>
<evidence type="ECO:0000313" key="4">
    <source>
        <dbReference type="Proteomes" id="UP000518300"/>
    </source>
</evidence>
<dbReference type="AlphaFoldDB" id="A0A848L6K2"/>
<dbReference type="EMBL" id="JABBJJ010000009">
    <property type="protein sequence ID" value="NMO13902.1"/>
    <property type="molecule type" value="Genomic_DNA"/>
</dbReference>
<evidence type="ECO:0000256" key="1">
    <source>
        <dbReference type="SAM" id="MobiDB-lite"/>
    </source>
</evidence>
<protein>
    <recommendedName>
        <fullName evidence="2">Condensation domain-containing protein</fullName>
    </recommendedName>
</protein>
<proteinExistence type="predicted"/>
<accession>A0A848L6K2</accession>
<dbReference type="GO" id="GO:0003824">
    <property type="term" value="F:catalytic activity"/>
    <property type="evidence" value="ECO:0007669"/>
    <property type="project" value="InterPro"/>
</dbReference>
<dbReference type="SUPFAM" id="SSF52777">
    <property type="entry name" value="CoA-dependent acyltransferases"/>
    <property type="match status" value="1"/>
</dbReference>
<feature type="domain" description="Condensation" evidence="2">
    <location>
        <begin position="45"/>
        <end position="114"/>
    </location>
</feature>
<feature type="compositionally biased region" description="Pro residues" evidence="1">
    <location>
        <begin position="31"/>
        <end position="43"/>
    </location>
</feature>
<comment type="caution">
    <text evidence="3">The sequence shown here is derived from an EMBL/GenBank/DDBJ whole genome shotgun (WGS) entry which is preliminary data.</text>
</comment>
<reference evidence="3 4" key="1">
    <citation type="submission" date="2020-04" db="EMBL/GenBank/DDBJ databases">
        <title>Draft genome of Pyxidicoccus fallax type strain.</title>
        <authorList>
            <person name="Whitworth D.E."/>
        </authorList>
    </citation>
    <scope>NUCLEOTIDE SEQUENCE [LARGE SCALE GENOMIC DNA]</scope>
    <source>
        <strain evidence="3 4">DSM 14698</strain>
    </source>
</reference>
<name>A0A848L6K2_9BACT</name>
<keyword evidence="4" id="KW-1185">Reference proteome</keyword>
<organism evidence="3 4">
    <name type="scientific">Pyxidicoccus fallax</name>
    <dbReference type="NCBI Taxonomy" id="394095"/>
    <lineage>
        <taxon>Bacteria</taxon>
        <taxon>Pseudomonadati</taxon>
        <taxon>Myxococcota</taxon>
        <taxon>Myxococcia</taxon>
        <taxon>Myxococcales</taxon>
        <taxon>Cystobacterineae</taxon>
        <taxon>Myxococcaceae</taxon>
        <taxon>Pyxidicoccus</taxon>
    </lineage>
</organism>
<feature type="region of interest" description="Disordered" evidence="1">
    <location>
        <begin position="22"/>
        <end position="45"/>
    </location>
</feature>
<gene>
    <name evidence="3" type="ORF">HG543_03365</name>
</gene>
<evidence type="ECO:0000313" key="3">
    <source>
        <dbReference type="EMBL" id="NMO13902.1"/>
    </source>
</evidence>
<evidence type="ECO:0000259" key="2">
    <source>
        <dbReference type="Pfam" id="PF00668"/>
    </source>
</evidence>